<dbReference type="Gene3D" id="2.60.40.10">
    <property type="entry name" value="Immunoglobulins"/>
    <property type="match status" value="2"/>
</dbReference>
<name>H0Y2I1_OTOGA</name>
<evidence type="ECO:0000256" key="6">
    <source>
        <dbReference type="ARBA" id="ARBA00022989"/>
    </source>
</evidence>
<comment type="similarity">
    <text evidence="11">Belongs to the immunoglobulin superfamily. SIGLEC (sialic acid binding Ig-like lectin) family.</text>
</comment>
<dbReference type="InterPro" id="IPR036179">
    <property type="entry name" value="Ig-like_dom_sf"/>
</dbReference>
<evidence type="ECO:0000256" key="2">
    <source>
        <dbReference type="ARBA" id="ARBA00022692"/>
    </source>
</evidence>
<dbReference type="InterPro" id="IPR013106">
    <property type="entry name" value="Ig_V-set"/>
</dbReference>
<evidence type="ECO:0000313" key="16">
    <source>
        <dbReference type="Proteomes" id="UP000005225"/>
    </source>
</evidence>
<evidence type="ECO:0000256" key="4">
    <source>
        <dbReference type="ARBA" id="ARBA00022734"/>
    </source>
</evidence>
<protein>
    <recommendedName>
        <fullName evidence="14">Immunoglobulin domain-containing protein</fullName>
    </recommendedName>
</protein>
<keyword evidence="6 12" id="KW-1133">Transmembrane helix</keyword>
<organism evidence="15 16">
    <name type="scientific">Otolemur garnettii</name>
    <name type="common">Small-eared galago</name>
    <name type="synonym">Garnett's greater bushbaby</name>
    <dbReference type="NCBI Taxonomy" id="30611"/>
    <lineage>
        <taxon>Eukaryota</taxon>
        <taxon>Metazoa</taxon>
        <taxon>Chordata</taxon>
        <taxon>Craniata</taxon>
        <taxon>Vertebrata</taxon>
        <taxon>Euteleostomi</taxon>
        <taxon>Mammalia</taxon>
        <taxon>Eutheria</taxon>
        <taxon>Euarchontoglires</taxon>
        <taxon>Primates</taxon>
        <taxon>Strepsirrhini</taxon>
        <taxon>Lorisiformes</taxon>
        <taxon>Galagidae</taxon>
        <taxon>Otolemur</taxon>
    </lineage>
</organism>
<keyword evidence="16" id="KW-1185">Reference proteome</keyword>
<feature type="domain" description="Immunoglobulin" evidence="14">
    <location>
        <begin position="31"/>
        <end position="145"/>
    </location>
</feature>
<dbReference type="InParanoid" id="H0Y2I1"/>
<dbReference type="Proteomes" id="UP000005225">
    <property type="component" value="Unassembled WGS sequence"/>
</dbReference>
<feature type="signal peptide" evidence="13">
    <location>
        <begin position="1"/>
        <end position="16"/>
    </location>
</feature>
<evidence type="ECO:0000256" key="3">
    <source>
        <dbReference type="ARBA" id="ARBA00022729"/>
    </source>
</evidence>
<dbReference type="STRING" id="30611.ENSOGAP00000022574"/>
<keyword evidence="3 13" id="KW-0732">Signal</keyword>
<keyword evidence="2 12" id="KW-0812">Transmembrane</keyword>
<dbReference type="GO" id="GO:0007155">
    <property type="term" value="P:cell adhesion"/>
    <property type="evidence" value="ECO:0007669"/>
    <property type="project" value="UniProtKB-KW"/>
</dbReference>
<dbReference type="PANTHER" id="PTHR12035:SF138">
    <property type="entry name" value="SIALIC ACID-BINDING IG-LIKE LECTIN 9"/>
    <property type="match status" value="1"/>
</dbReference>
<evidence type="ECO:0000256" key="5">
    <source>
        <dbReference type="ARBA" id="ARBA00022889"/>
    </source>
</evidence>
<keyword evidence="4" id="KW-0430">Lectin</keyword>
<keyword evidence="9" id="KW-0325">Glycoprotein</keyword>
<evidence type="ECO:0000313" key="15">
    <source>
        <dbReference type="Ensembl" id="ENSOGAP00000022574.1"/>
    </source>
</evidence>
<accession>H0Y2I1</accession>
<reference evidence="15" key="2">
    <citation type="submission" date="2025-08" db="UniProtKB">
        <authorList>
            <consortium name="Ensembl"/>
        </authorList>
    </citation>
    <scope>IDENTIFICATION</scope>
</reference>
<dbReference type="GO" id="GO:0033691">
    <property type="term" value="F:sialic acid binding"/>
    <property type="evidence" value="ECO:0007669"/>
    <property type="project" value="TreeGrafter"/>
</dbReference>
<keyword evidence="10" id="KW-0393">Immunoglobulin domain</keyword>
<evidence type="ECO:0000256" key="12">
    <source>
        <dbReference type="SAM" id="Phobius"/>
    </source>
</evidence>
<dbReference type="SMART" id="SM00409">
    <property type="entry name" value="IG"/>
    <property type="match status" value="2"/>
</dbReference>
<feature type="domain" description="Immunoglobulin" evidence="14">
    <location>
        <begin position="152"/>
        <end position="236"/>
    </location>
</feature>
<evidence type="ECO:0000256" key="7">
    <source>
        <dbReference type="ARBA" id="ARBA00023136"/>
    </source>
</evidence>
<dbReference type="InterPro" id="IPR013783">
    <property type="entry name" value="Ig-like_fold"/>
</dbReference>
<dbReference type="GO" id="GO:0005886">
    <property type="term" value="C:plasma membrane"/>
    <property type="evidence" value="ECO:0007669"/>
    <property type="project" value="TreeGrafter"/>
</dbReference>
<dbReference type="SUPFAM" id="SSF48726">
    <property type="entry name" value="Immunoglobulin"/>
    <property type="match status" value="2"/>
</dbReference>
<keyword evidence="7 12" id="KW-0472">Membrane</keyword>
<reference evidence="15" key="3">
    <citation type="submission" date="2025-09" db="UniProtKB">
        <authorList>
            <consortium name="Ensembl"/>
        </authorList>
    </citation>
    <scope>IDENTIFICATION</scope>
</reference>
<dbReference type="eggNOG" id="ENOG502S41V">
    <property type="taxonomic scope" value="Eukaryota"/>
</dbReference>
<dbReference type="EMBL" id="AAQR03184343">
    <property type="status" value="NOT_ANNOTATED_CDS"/>
    <property type="molecule type" value="Genomic_DNA"/>
</dbReference>
<keyword evidence="5" id="KW-0130">Cell adhesion</keyword>
<dbReference type="InterPro" id="IPR003599">
    <property type="entry name" value="Ig_sub"/>
</dbReference>
<dbReference type="EMBL" id="AAQR03184342">
    <property type="status" value="NOT_ANNOTATED_CDS"/>
    <property type="molecule type" value="Genomic_DNA"/>
</dbReference>
<dbReference type="FunFam" id="2.60.40.10:FF:000829">
    <property type="entry name" value="Sialic acid-binding Ig-like lectin 8"/>
    <property type="match status" value="1"/>
</dbReference>
<evidence type="ECO:0000259" key="14">
    <source>
        <dbReference type="SMART" id="SM00409"/>
    </source>
</evidence>
<dbReference type="GO" id="GO:0030246">
    <property type="term" value="F:carbohydrate binding"/>
    <property type="evidence" value="ECO:0007669"/>
    <property type="project" value="UniProtKB-KW"/>
</dbReference>
<evidence type="ECO:0000256" key="1">
    <source>
        <dbReference type="ARBA" id="ARBA00004479"/>
    </source>
</evidence>
<dbReference type="Ensembl" id="ENSOGAT00000034531.1">
    <property type="protein sequence ID" value="ENSOGAP00000022574.1"/>
    <property type="gene ID" value="ENSOGAG00000031131.1"/>
</dbReference>
<evidence type="ECO:0000256" key="11">
    <source>
        <dbReference type="ARBA" id="ARBA00038361"/>
    </source>
</evidence>
<sequence>MLLLLLLALLWGMVGGQQQRGHWKGYTLEVQREVMVQEGLCVHVPCSFSYSSEGWTDSDPVSGYWFRDGANTIRDAPVATNNKTRQVQEETRGRFDLLGVPEMSNCSLSIRNAKWSDRGLYFFRMEQRQSINWNYIHNKFSLRVTALTPNILLLGTLDYGHPKNLTCSVPWTCEKGLSPKISWAGPSVDPQEPTTGHLSVLTFIPQLQHHGTNLTCQVTLPGAGVTGIKIIHLNVTYSPQNLTVTVLLGNRTGKSGPLAKVALVAVVESAVKILLLCLCLIFLRVRSLRRKAAQTAVGVED</sequence>
<evidence type="ECO:0000256" key="8">
    <source>
        <dbReference type="ARBA" id="ARBA00023157"/>
    </source>
</evidence>
<dbReference type="Pfam" id="PF07686">
    <property type="entry name" value="V-set"/>
    <property type="match status" value="1"/>
</dbReference>
<keyword evidence="8" id="KW-1015">Disulfide bond</keyword>
<dbReference type="HOGENOM" id="CLU_024444_0_3_1"/>
<dbReference type="OMA" id="NTDISCK"/>
<evidence type="ECO:0000256" key="10">
    <source>
        <dbReference type="ARBA" id="ARBA00023319"/>
    </source>
</evidence>
<dbReference type="GeneTree" id="ENSGT01150000286907"/>
<feature type="transmembrane region" description="Helical" evidence="12">
    <location>
        <begin position="261"/>
        <end position="283"/>
    </location>
</feature>
<proteinExistence type="inferred from homology"/>
<dbReference type="PANTHER" id="PTHR12035">
    <property type="entry name" value="SIALIC ACID BINDING IMMUNOGLOBULIN-LIKE LECTIN"/>
    <property type="match status" value="1"/>
</dbReference>
<dbReference type="AlphaFoldDB" id="H0Y2I1"/>
<evidence type="ECO:0000256" key="9">
    <source>
        <dbReference type="ARBA" id="ARBA00023180"/>
    </source>
</evidence>
<comment type="subcellular location">
    <subcellularLocation>
        <location evidence="1">Membrane</location>
        <topology evidence="1">Single-pass type I membrane protein</topology>
    </subcellularLocation>
</comment>
<feature type="chain" id="PRO_5003546596" description="Immunoglobulin domain-containing protein" evidence="13">
    <location>
        <begin position="17"/>
        <end position="301"/>
    </location>
</feature>
<dbReference type="InterPro" id="IPR051036">
    <property type="entry name" value="SIGLEC"/>
</dbReference>
<reference evidence="16" key="1">
    <citation type="submission" date="2011-03" db="EMBL/GenBank/DDBJ databases">
        <title>Version 3 of the genome sequence of Otolemur garnettii (Bushbaby).</title>
        <authorList>
            <consortium name="The Broad Institute Genome Sequencing Platform"/>
            <person name="Di Palma F."/>
            <person name="Johnson J."/>
            <person name="Lander E.S."/>
            <person name="Lindblad-Toh K."/>
            <person name="Jaffe D.B."/>
            <person name="Gnerre S."/>
            <person name="MacCallum I."/>
            <person name="Przybylski D."/>
            <person name="Ribeiro F.J."/>
            <person name="Burton J.N."/>
            <person name="Walker B.J."/>
            <person name="Sharpe T."/>
            <person name="Hall G."/>
        </authorList>
    </citation>
    <scope>NUCLEOTIDE SEQUENCE [LARGE SCALE GENOMIC DNA]</scope>
</reference>
<evidence type="ECO:0000256" key="13">
    <source>
        <dbReference type="SAM" id="SignalP"/>
    </source>
</evidence>